<name>A0A3B1BVI0_9ZZZZ</name>
<accession>A0A3B1BVI0</accession>
<dbReference type="InterPro" id="IPR045584">
    <property type="entry name" value="Pilin-like"/>
</dbReference>
<protein>
    <recommendedName>
        <fullName evidence="3">Type II secretion system protein GspG C-terminal domain-containing protein</fullName>
    </recommendedName>
</protein>
<dbReference type="SUPFAM" id="SSF54523">
    <property type="entry name" value="Pili subunits"/>
    <property type="match status" value="1"/>
</dbReference>
<dbReference type="EMBL" id="UOGE01000047">
    <property type="protein sequence ID" value="VAX19732.1"/>
    <property type="molecule type" value="Genomic_DNA"/>
</dbReference>
<evidence type="ECO:0000256" key="1">
    <source>
        <dbReference type="SAM" id="MobiDB-lite"/>
    </source>
</evidence>
<gene>
    <name evidence="2" type="ORF">MNBD_NITROSPINAE02-62</name>
</gene>
<dbReference type="AlphaFoldDB" id="A0A3B1BVI0"/>
<reference evidence="2" key="1">
    <citation type="submission" date="2018-06" db="EMBL/GenBank/DDBJ databases">
        <authorList>
            <person name="Zhirakovskaya E."/>
        </authorList>
    </citation>
    <scope>NUCLEOTIDE SEQUENCE</scope>
</reference>
<sequence length="261" mass="28936">MKKLKLPLIMICVFFLIGCSGSEKKTDLAQELAAKQMVAEVKLLIKQGKPKKAALLAMKLEKKYGHTKIFTEAKAQFLRKGVSAKDQTLALTSTRLIELENALLAFRRETGDWPAPGQIFKPLDAWNNELYWVIGEPENSYDILVVSPGPDGQPGSGDEIMVVWTEEDIGGYKDKKSGKIVGKRKKSGKQKDASAKKKKKRSAPEVVTLDDLLKEERAHGVPNDKMMSLGQLNRAADRSKSAGQPKKGEIVLSLDEIKEKF</sequence>
<dbReference type="PROSITE" id="PS51257">
    <property type="entry name" value="PROKAR_LIPOPROTEIN"/>
    <property type="match status" value="1"/>
</dbReference>
<organism evidence="2">
    <name type="scientific">hydrothermal vent metagenome</name>
    <dbReference type="NCBI Taxonomy" id="652676"/>
    <lineage>
        <taxon>unclassified sequences</taxon>
        <taxon>metagenomes</taxon>
        <taxon>ecological metagenomes</taxon>
    </lineage>
</organism>
<feature type="region of interest" description="Disordered" evidence="1">
    <location>
        <begin position="175"/>
        <end position="249"/>
    </location>
</feature>
<evidence type="ECO:0000313" key="2">
    <source>
        <dbReference type="EMBL" id="VAX19732.1"/>
    </source>
</evidence>
<evidence type="ECO:0008006" key="3">
    <source>
        <dbReference type="Google" id="ProtNLM"/>
    </source>
</evidence>
<proteinExistence type="predicted"/>
<feature type="compositionally biased region" description="Basic residues" evidence="1">
    <location>
        <begin position="178"/>
        <end position="188"/>
    </location>
</feature>